<dbReference type="EMBL" id="JAHVJA010000018">
    <property type="protein sequence ID" value="MBY6142074.1"/>
    <property type="molecule type" value="Genomic_DNA"/>
</dbReference>
<organism evidence="1 2">
    <name type="scientific">Leisingera daeponensis</name>
    <dbReference type="NCBI Taxonomy" id="405746"/>
    <lineage>
        <taxon>Bacteria</taxon>
        <taxon>Pseudomonadati</taxon>
        <taxon>Pseudomonadota</taxon>
        <taxon>Alphaproteobacteria</taxon>
        <taxon>Rhodobacterales</taxon>
        <taxon>Roseobacteraceae</taxon>
        <taxon>Leisingera</taxon>
    </lineage>
</organism>
<protein>
    <recommendedName>
        <fullName evidence="3">Apea-like HEPN domain-containing protein</fullName>
    </recommendedName>
</protein>
<evidence type="ECO:0000313" key="2">
    <source>
        <dbReference type="Proteomes" id="UP000766629"/>
    </source>
</evidence>
<accession>A0ABS7NN13</accession>
<gene>
    <name evidence="1" type="ORF">KUV26_21785</name>
</gene>
<name>A0ABS7NN13_9RHOB</name>
<evidence type="ECO:0000313" key="1">
    <source>
        <dbReference type="EMBL" id="MBY6142074.1"/>
    </source>
</evidence>
<proteinExistence type="predicted"/>
<keyword evidence="2" id="KW-1185">Reference proteome</keyword>
<dbReference type="Proteomes" id="UP000766629">
    <property type="component" value="Unassembled WGS sequence"/>
</dbReference>
<comment type="caution">
    <text evidence="1">The sequence shown here is derived from an EMBL/GenBank/DDBJ whole genome shotgun (WGS) entry which is preliminary data.</text>
</comment>
<evidence type="ECO:0008006" key="3">
    <source>
        <dbReference type="Google" id="ProtNLM"/>
    </source>
</evidence>
<reference evidence="1 2" key="1">
    <citation type="submission" date="2021-06" db="EMBL/GenBank/DDBJ databases">
        <title>50 bacteria genomes isolated from Dapeng, Shenzhen, China.</title>
        <authorList>
            <person name="Zheng W."/>
            <person name="Yu S."/>
            <person name="Huang Y."/>
        </authorList>
    </citation>
    <scope>NUCLEOTIDE SEQUENCE [LARGE SCALE GENOMIC DNA]</scope>
    <source>
        <strain evidence="1 2">DP1N14-2</strain>
    </source>
</reference>
<sequence length="305" mass="34120">MKNIEENQSRIKTLWVYGPKSDETVSLTEAVKLTPLADMPISHEKLNFSELRPLDFGYRLKPTAALTCDCMDNIADRMRCRHEIGEATEKLGDIAAIINCLNGCICVPAFSTSYAPEHVPPGHFGGGGGQYWTEQAVPRSTCELSGGGNSELIRELSEKFSLLPPKYKLQFRASLERFAQAKATQDGRKMALDLGISLEMLLLFTENKKERPDQLSLTFRIRGAWLVGVGLEDRKKVYSALGTIYSHRSQVAHNGEIDYQGLDHTQISDQRKVHLEVAERIFQKLILVSCIPDWKEIILGGSLPE</sequence>
<dbReference type="RefSeq" id="WP_222509995.1">
    <property type="nucleotide sequence ID" value="NZ_JAHVJA010000018.1"/>
</dbReference>